<proteinExistence type="predicted"/>
<keyword evidence="2" id="KW-1185">Reference proteome</keyword>
<dbReference type="AlphaFoldDB" id="A0A4C1XM69"/>
<name>A0A4C1XM69_EUMVA</name>
<protein>
    <submittedName>
        <fullName evidence="1">Uncharacterized protein</fullName>
    </submittedName>
</protein>
<dbReference type="Proteomes" id="UP000299102">
    <property type="component" value="Unassembled WGS sequence"/>
</dbReference>
<reference evidence="1 2" key="1">
    <citation type="journal article" date="2019" name="Commun. Biol.">
        <title>The bagworm genome reveals a unique fibroin gene that provides high tensile strength.</title>
        <authorList>
            <person name="Kono N."/>
            <person name="Nakamura H."/>
            <person name="Ohtoshi R."/>
            <person name="Tomita M."/>
            <person name="Numata K."/>
            <person name="Arakawa K."/>
        </authorList>
    </citation>
    <scope>NUCLEOTIDE SEQUENCE [LARGE SCALE GENOMIC DNA]</scope>
</reference>
<dbReference type="OrthoDB" id="415822at2759"/>
<dbReference type="EMBL" id="BGZK01000868">
    <property type="protein sequence ID" value="GBP63379.1"/>
    <property type="molecule type" value="Genomic_DNA"/>
</dbReference>
<comment type="caution">
    <text evidence="1">The sequence shown here is derived from an EMBL/GenBank/DDBJ whole genome shotgun (WGS) entry which is preliminary data.</text>
</comment>
<evidence type="ECO:0000313" key="1">
    <source>
        <dbReference type="EMBL" id="GBP63379.1"/>
    </source>
</evidence>
<sequence length="135" mass="15520">MKRCGQIFLQRKKTPCCESRRVMAIRIIRSYRTILCKVGCALTGSSFRDLEAGALVSMNNRRGTLVEEWMKRLVYPSNSCTVKIVRRRYWNSGWTEKYHQSSVTTAAMPRRRRSTHTGDILCLDSVARGSYGHAK</sequence>
<organism evidence="1 2">
    <name type="scientific">Eumeta variegata</name>
    <name type="common">Bagworm moth</name>
    <name type="synonym">Eumeta japonica</name>
    <dbReference type="NCBI Taxonomy" id="151549"/>
    <lineage>
        <taxon>Eukaryota</taxon>
        <taxon>Metazoa</taxon>
        <taxon>Ecdysozoa</taxon>
        <taxon>Arthropoda</taxon>
        <taxon>Hexapoda</taxon>
        <taxon>Insecta</taxon>
        <taxon>Pterygota</taxon>
        <taxon>Neoptera</taxon>
        <taxon>Endopterygota</taxon>
        <taxon>Lepidoptera</taxon>
        <taxon>Glossata</taxon>
        <taxon>Ditrysia</taxon>
        <taxon>Tineoidea</taxon>
        <taxon>Psychidae</taxon>
        <taxon>Oiketicinae</taxon>
        <taxon>Eumeta</taxon>
    </lineage>
</organism>
<gene>
    <name evidence="1" type="ORF">EVAR_56490_1</name>
</gene>
<accession>A0A4C1XM69</accession>
<evidence type="ECO:0000313" key="2">
    <source>
        <dbReference type="Proteomes" id="UP000299102"/>
    </source>
</evidence>